<protein>
    <submittedName>
        <fullName evidence="11">Uncharacterized protein</fullName>
    </submittedName>
</protein>
<evidence type="ECO:0000256" key="6">
    <source>
        <dbReference type="ARBA" id="ARBA00023157"/>
    </source>
</evidence>
<dbReference type="Gene3D" id="2.10.25.10">
    <property type="entry name" value="Laminin"/>
    <property type="match status" value="1"/>
</dbReference>
<feature type="transmembrane region" description="Helical" evidence="8">
    <location>
        <begin position="247"/>
        <end position="268"/>
    </location>
</feature>
<dbReference type="GO" id="GO:0007155">
    <property type="term" value="P:cell adhesion"/>
    <property type="evidence" value="ECO:0007669"/>
    <property type="project" value="UniProtKB-KW"/>
</dbReference>
<dbReference type="GO" id="GO:0016020">
    <property type="term" value="C:membrane"/>
    <property type="evidence" value="ECO:0007669"/>
    <property type="project" value="UniProtKB-SubCell"/>
</dbReference>
<dbReference type="GO" id="GO:0030863">
    <property type="term" value="C:cortical cytoskeleton"/>
    <property type="evidence" value="ECO:0007669"/>
    <property type="project" value="TreeGrafter"/>
</dbReference>
<evidence type="ECO:0000256" key="8">
    <source>
        <dbReference type="SAM" id="Phobius"/>
    </source>
</evidence>
<feature type="domain" description="Laminin G" evidence="9">
    <location>
        <begin position="1"/>
        <end position="205"/>
    </location>
</feature>
<feature type="domain" description="EGF-like" evidence="10">
    <location>
        <begin position="1"/>
        <end position="31"/>
    </location>
</feature>
<organism evidence="11 12">
    <name type="scientific">Anguilla anguilla</name>
    <name type="common">European freshwater eel</name>
    <name type="synonym">Muraena anguilla</name>
    <dbReference type="NCBI Taxonomy" id="7936"/>
    <lineage>
        <taxon>Eukaryota</taxon>
        <taxon>Metazoa</taxon>
        <taxon>Chordata</taxon>
        <taxon>Craniata</taxon>
        <taxon>Vertebrata</taxon>
        <taxon>Euteleostomi</taxon>
        <taxon>Actinopterygii</taxon>
        <taxon>Neopterygii</taxon>
        <taxon>Teleostei</taxon>
        <taxon>Anguilliformes</taxon>
        <taxon>Anguillidae</taxon>
        <taxon>Anguilla</taxon>
    </lineage>
</organism>
<dbReference type="PROSITE" id="PS50025">
    <property type="entry name" value="LAM_G_DOMAIN"/>
    <property type="match status" value="1"/>
</dbReference>
<evidence type="ECO:0000256" key="4">
    <source>
        <dbReference type="ARBA" id="ARBA00022989"/>
    </source>
</evidence>
<dbReference type="SMART" id="SM00282">
    <property type="entry name" value="LamG"/>
    <property type="match status" value="1"/>
</dbReference>
<gene>
    <name evidence="11" type="ORF">ANANG_G00170520</name>
</gene>
<evidence type="ECO:0000259" key="10">
    <source>
        <dbReference type="PROSITE" id="PS50026"/>
    </source>
</evidence>
<dbReference type="InterPro" id="IPR003585">
    <property type="entry name" value="Neurexin-like"/>
</dbReference>
<dbReference type="Gene3D" id="2.60.120.200">
    <property type="match status" value="1"/>
</dbReference>
<keyword evidence="6" id="KW-1015">Disulfide bond</keyword>
<keyword evidence="12" id="KW-1185">Reference proteome</keyword>
<evidence type="ECO:0000313" key="11">
    <source>
        <dbReference type="EMBL" id="KAG5841778.1"/>
    </source>
</evidence>
<evidence type="ECO:0000256" key="7">
    <source>
        <dbReference type="PROSITE-ProRule" id="PRU00076"/>
    </source>
</evidence>
<dbReference type="CDD" id="cd00054">
    <property type="entry name" value="EGF_CA"/>
    <property type="match status" value="1"/>
</dbReference>
<dbReference type="PANTHER" id="PTHR47614">
    <property type="entry name" value="GLYCOPHORIN-C"/>
    <property type="match status" value="1"/>
</dbReference>
<keyword evidence="7" id="KW-0245">EGF-like domain</keyword>
<dbReference type="SMART" id="SM00294">
    <property type="entry name" value="4.1m"/>
    <property type="match status" value="1"/>
</dbReference>
<dbReference type="EMBL" id="JAFIRN010000009">
    <property type="protein sequence ID" value="KAG5841778.1"/>
    <property type="molecule type" value="Genomic_DNA"/>
</dbReference>
<evidence type="ECO:0000313" key="12">
    <source>
        <dbReference type="Proteomes" id="UP001044222"/>
    </source>
</evidence>
<evidence type="ECO:0000256" key="1">
    <source>
        <dbReference type="ARBA" id="ARBA00004167"/>
    </source>
</evidence>
<accession>A0A9D3MA37</accession>
<keyword evidence="5 8" id="KW-0472">Membrane</keyword>
<evidence type="ECO:0000256" key="2">
    <source>
        <dbReference type="ARBA" id="ARBA00022692"/>
    </source>
</evidence>
<dbReference type="CDD" id="cd00110">
    <property type="entry name" value="LamG"/>
    <property type="match status" value="1"/>
</dbReference>
<dbReference type="Pfam" id="PF02210">
    <property type="entry name" value="Laminin_G_2"/>
    <property type="match status" value="1"/>
</dbReference>
<comment type="caution">
    <text evidence="11">The sequence shown here is derived from an EMBL/GenBank/DDBJ whole genome shotgun (WGS) entry which is preliminary data.</text>
</comment>
<keyword evidence="3" id="KW-0130">Cell adhesion</keyword>
<dbReference type="InterPro" id="IPR001791">
    <property type="entry name" value="Laminin_G"/>
</dbReference>
<dbReference type="InterPro" id="IPR000742">
    <property type="entry name" value="EGF"/>
</dbReference>
<reference evidence="11" key="1">
    <citation type="submission" date="2021-01" db="EMBL/GenBank/DDBJ databases">
        <title>A chromosome-scale assembly of European eel, Anguilla anguilla.</title>
        <authorList>
            <person name="Henkel C."/>
            <person name="Jong-Raadsen S.A."/>
            <person name="Dufour S."/>
            <person name="Weltzien F.-A."/>
            <person name="Palstra A.P."/>
            <person name="Pelster B."/>
            <person name="Spaink H.P."/>
            <person name="Van Den Thillart G.E."/>
            <person name="Jansen H."/>
            <person name="Zahm M."/>
            <person name="Klopp C."/>
            <person name="Cedric C."/>
            <person name="Louis A."/>
            <person name="Berthelot C."/>
            <person name="Parey E."/>
            <person name="Roest Crollius H."/>
            <person name="Montfort J."/>
            <person name="Robinson-Rechavi M."/>
            <person name="Bucao C."/>
            <person name="Bouchez O."/>
            <person name="Gislard M."/>
            <person name="Lluch J."/>
            <person name="Milhes M."/>
            <person name="Lampietro C."/>
            <person name="Lopez Roques C."/>
            <person name="Donnadieu C."/>
            <person name="Braasch I."/>
            <person name="Desvignes T."/>
            <person name="Postlethwait J."/>
            <person name="Bobe J."/>
            <person name="Guiguen Y."/>
            <person name="Dirks R."/>
        </authorList>
    </citation>
    <scope>NUCLEOTIDE SEQUENCE</scope>
    <source>
        <strain evidence="11">Tag_6206</strain>
        <tissue evidence="11">Liver</tissue>
    </source>
</reference>
<name>A0A9D3MA37_ANGAN</name>
<evidence type="ECO:0000256" key="3">
    <source>
        <dbReference type="ARBA" id="ARBA00022889"/>
    </source>
</evidence>
<dbReference type="SUPFAM" id="SSF49899">
    <property type="entry name" value="Concanavalin A-like lectins/glucanases"/>
    <property type="match status" value="1"/>
</dbReference>
<dbReference type="PROSITE" id="PS50026">
    <property type="entry name" value="EGF_3"/>
    <property type="match status" value="1"/>
</dbReference>
<dbReference type="InterPro" id="IPR013320">
    <property type="entry name" value="ConA-like_dom_sf"/>
</dbReference>
<sequence length="316" mass="34637">MYCRNGGKCVEKYNGYSCDCVSTAYDGPFCTKDVGGFFEAGTFLNFSTSSGPGILLYVSSRTQDYLAVVLRQDGTLQVRYSLGGLKEPFTINVDQRNMTNGQPHSVNISRHERSIQLQLDHYPPVSYTLPDASDTTFNLIKALFLGKVYETGQIDRVLIEQYNTPGFVGCLSRVQFNGVAPLKAALRSRVAAPVSVQGKLVESNCGASPLTIPPMSAATDPWHLDSAGAEFPFNEERVPDGVNRNSAIIGGIIAVVIFTILCTLVFLIRHMFRHKGTYHTNEAKGAESADNADAAIIVNDPNFTETIDESKKEWFI</sequence>
<comment type="caution">
    <text evidence="7">Lacks conserved residue(s) required for the propagation of feature annotation.</text>
</comment>
<keyword evidence="2 8" id="KW-0812">Transmembrane</keyword>
<proteinExistence type="predicted"/>
<comment type="subcellular location">
    <subcellularLocation>
        <location evidence="1">Membrane</location>
        <topology evidence="1">Single-pass membrane protein</topology>
    </subcellularLocation>
</comment>
<dbReference type="AlphaFoldDB" id="A0A9D3MA37"/>
<dbReference type="PANTHER" id="PTHR47614:SF4">
    <property type="entry name" value="NEUREXIN_SYNDECAN_GLYCOPHORIN C DOMAIN-CONTAINING PROTEIN"/>
    <property type="match status" value="1"/>
</dbReference>
<dbReference type="Proteomes" id="UP001044222">
    <property type="component" value="Chromosome 9"/>
</dbReference>
<dbReference type="InterPro" id="IPR042192">
    <property type="entry name" value="Glycophorin-C"/>
</dbReference>
<evidence type="ECO:0000256" key="5">
    <source>
        <dbReference type="ARBA" id="ARBA00023136"/>
    </source>
</evidence>
<keyword evidence="4 8" id="KW-1133">Transmembrane helix</keyword>
<evidence type="ECO:0000259" key="9">
    <source>
        <dbReference type="PROSITE" id="PS50025"/>
    </source>
</evidence>